<dbReference type="InterPro" id="IPR000182">
    <property type="entry name" value="GNAT_dom"/>
</dbReference>
<dbReference type="CDD" id="cd04301">
    <property type="entry name" value="NAT_SF"/>
    <property type="match status" value="1"/>
</dbReference>
<gene>
    <name evidence="2" type="ORF">KDA_01040</name>
</gene>
<dbReference type="AlphaFoldDB" id="A0A402AZT3"/>
<dbReference type="Pfam" id="PF13508">
    <property type="entry name" value="Acetyltransf_7"/>
    <property type="match status" value="1"/>
</dbReference>
<feature type="domain" description="N-acetyltransferase" evidence="1">
    <location>
        <begin position="1"/>
        <end position="106"/>
    </location>
</feature>
<organism evidence="2 3">
    <name type="scientific">Dictyobacter alpinus</name>
    <dbReference type="NCBI Taxonomy" id="2014873"/>
    <lineage>
        <taxon>Bacteria</taxon>
        <taxon>Bacillati</taxon>
        <taxon>Chloroflexota</taxon>
        <taxon>Ktedonobacteria</taxon>
        <taxon>Ktedonobacterales</taxon>
        <taxon>Dictyobacteraceae</taxon>
        <taxon>Dictyobacter</taxon>
    </lineage>
</organism>
<evidence type="ECO:0000313" key="3">
    <source>
        <dbReference type="Proteomes" id="UP000287171"/>
    </source>
</evidence>
<comment type="caution">
    <text evidence="2">The sequence shown here is derived from an EMBL/GenBank/DDBJ whole genome shotgun (WGS) entry which is preliminary data.</text>
</comment>
<dbReference type="PROSITE" id="PS51186">
    <property type="entry name" value="GNAT"/>
    <property type="match status" value="1"/>
</dbReference>
<reference evidence="3" key="1">
    <citation type="submission" date="2018-12" db="EMBL/GenBank/DDBJ databases">
        <title>Tengunoibacter tsumagoiensis gen. nov., sp. nov., Dictyobacter kobayashii sp. nov., D. alpinus sp. nov., and D. joshuensis sp. nov. and description of Dictyobacteraceae fam. nov. within the order Ktedonobacterales isolated from Tengu-no-mugimeshi.</title>
        <authorList>
            <person name="Wang C.M."/>
            <person name="Zheng Y."/>
            <person name="Sakai Y."/>
            <person name="Toyoda A."/>
            <person name="Minakuchi Y."/>
            <person name="Abe K."/>
            <person name="Yokota A."/>
            <person name="Yabe S."/>
        </authorList>
    </citation>
    <scope>NUCLEOTIDE SEQUENCE [LARGE SCALE GENOMIC DNA]</scope>
    <source>
        <strain evidence="3">Uno16</strain>
    </source>
</reference>
<dbReference type="SUPFAM" id="SSF55729">
    <property type="entry name" value="Acyl-CoA N-acyltransferases (Nat)"/>
    <property type="match status" value="1"/>
</dbReference>
<proteinExistence type="predicted"/>
<protein>
    <recommendedName>
        <fullName evidence="1">N-acetyltransferase domain-containing protein</fullName>
    </recommendedName>
</protein>
<dbReference type="Gene3D" id="3.40.630.30">
    <property type="match status" value="1"/>
</dbReference>
<dbReference type="InterPro" id="IPR016181">
    <property type="entry name" value="Acyl_CoA_acyltransferase"/>
</dbReference>
<dbReference type="EMBL" id="BIFT01000001">
    <property type="protein sequence ID" value="GCE24620.1"/>
    <property type="molecule type" value="Genomic_DNA"/>
</dbReference>
<name>A0A402AZT3_9CHLR</name>
<accession>A0A402AZT3</accession>
<dbReference type="Proteomes" id="UP000287171">
    <property type="component" value="Unassembled WGS sequence"/>
</dbReference>
<sequence length="110" mass="11906">MGAFLQQDLIGVGSLFREAQDGSTNSTSWRIRGMAVLDSAQGQGVGGHILQTLINYASKQELPCAIWCNGRSTAQGFYTRFGFTQHGPIFDLPPIGPHVLLVKTITSKII</sequence>
<evidence type="ECO:0000259" key="1">
    <source>
        <dbReference type="PROSITE" id="PS51186"/>
    </source>
</evidence>
<evidence type="ECO:0000313" key="2">
    <source>
        <dbReference type="EMBL" id="GCE24620.1"/>
    </source>
</evidence>
<keyword evidence="3" id="KW-1185">Reference proteome</keyword>
<dbReference type="GO" id="GO:0016747">
    <property type="term" value="F:acyltransferase activity, transferring groups other than amino-acyl groups"/>
    <property type="evidence" value="ECO:0007669"/>
    <property type="project" value="InterPro"/>
</dbReference>